<comment type="caution">
    <text evidence="1">The sequence shown here is derived from an EMBL/GenBank/DDBJ whole genome shotgun (WGS) entry which is preliminary data.</text>
</comment>
<dbReference type="EMBL" id="RKRE01000001">
    <property type="protein sequence ID" value="RPF49501.1"/>
    <property type="molecule type" value="Genomic_DNA"/>
</dbReference>
<dbReference type="RefSeq" id="WP_123927034.1">
    <property type="nucleotide sequence ID" value="NZ_RKRE01000001.1"/>
</dbReference>
<sequence length="71" mass="7936">MFKVLLFTDAREDAICIVDHNLSEAEARACCRALREQGLPAFIQKQKGRHRSAGAEACAACFREIEKLAKE</sequence>
<proteinExistence type="predicted"/>
<protein>
    <submittedName>
        <fullName evidence="1">Uncharacterized protein</fullName>
    </submittedName>
</protein>
<evidence type="ECO:0000313" key="1">
    <source>
        <dbReference type="EMBL" id="RPF49501.1"/>
    </source>
</evidence>
<dbReference type="Proteomes" id="UP000282654">
    <property type="component" value="Unassembled WGS sequence"/>
</dbReference>
<organism evidence="1 2">
    <name type="scientific">Thermodesulfitimonas autotrophica</name>
    <dbReference type="NCBI Taxonomy" id="1894989"/>
    <lineage>
        <taxon>Bacteria</taxon>
        <taxon>Bacillati</taxon>
        <taxon>Bacillota</taxon>
        <taxon>Clostridia</taxon>
        <taxon>Thermoanaerobacterales</taxon>
        <taxon>Thermoanaerobacteraceae</taxon>
        <taxon>Thermodesulfitimonas</taxon>
    </lineage>
</organism>
<accession>A0A3N5C034</accession>
<reference evidence="1 2" key="1">
    <citation type="submission" date="2018-11" db="EMBL/GenBank/DDBJ databases">
        <title>Genomic Encyclopedia of Type Strains, Phase IV (KMG-IV): sequencing the most valuable type-strain genomes for metagenomic binning, comparative biology and taxonomic classification.</title>
        <authorList>
            <person name="Goeker M."/>
        </authorList>
    </citation>
    <scope>NUCLEOTIDE SEQUENCE [LARGE SCALE GENOMIC DNA]</scope>
    <source>
        <strain evidence="1 2">DSM 102936</strain>
    </source>
</reference>
<evidence type="ECO:0000313" key="2">
    <source>
        <dbReference type="Proteomes" id="UP000282654"/>
    </source>
</evidence>
<name>A0A3N5C034_9THEO</name>
<keyword evidence="2" id="KW-1185">Reference proteome</keyword>
<dbReference type="AlphaFoldDB" id="A0A3N5C034"/>
<gene>
    <name evidence="1" type="ORF">EDD75_0317</name>
</gene>